<dbReference type="Proteomes" id="UP001174936">
    <property type="component" value="Unassembled WGS sequence"/>
</dbReference>
<organism evidence="1 2">
    <name type="scientific">Cercophora newfieldiana</name>
    <dbReference type="NCBI Taxonomy" id="92897"/>
    <lineage>
        <taxon>Eukaryota</taxon>
        <taxon>Fungi</taxon>
        <taxon>Dikarya</taxon>
        <taxon>Ascomycota</taxon>
        <taxon>Pezizomycotina</taxon>
        <taxon>Sordariomycetes</taxon>
        <taxon>Sordariomycetidae</taxon>
        <taxon>Sordariales</taxon>
        <taxon>Lasiosphaeriaceae</taxon>
        <taxon>Cercophora</taxon>
    </lineage>
</organism>
<keyword evidence="2" id="KW-1185">Reference proteome</keyword>
<comment type="caution">
    <text evidence="1">The sequence shown here is derived from an EMBL/GenBank/DDBJ whole genome shotgun (WGS) entry which is preliminary data.</text>
</comment>
<evidence type="ECO:0000313" key="2">
    <source>
        <dbReference type="Proteomes" id="UP001174936"/>
    </source>
</evidence>
<protein>
    <submittedName>
        <fullName evidence="1">Uncharacterized protein</fullName>
    </submittedName>
</protein>
<name>A0AA39Y9T5_9PEZI</name>
<dbReference type="EMBL" id="JAULSV010000004">
    <property type="protein sequence ID" value="KAK0647130.1"/>
    <property type="molecule type" value="Genomic_DNA"/>
</dbReference>
<gene>
    <name evidence="1" type="ORF">B0T16DRAFT_414732</name>
</gene>
<reference evidence="1" key="1">
    <citation type="submission" date="2023-06" db="EMBL/GenBank/DDBJ databases">
        <title>Genome-scale phylogeny and comparative genomics of the fungal order Sordariales.</title>
        <authorList>
            <consortium name="Lawrence Berkeley National Laboratory"/>
            <person name="Hensen N."/>
            <person name="Bonometti L."/>
            <person name="Westerberg I."/>
            <person name="Brannstrom I.O."/>
            <person name="Guillou S."/>
            <person name="Cros-Aarteil S."/>
            <person name="Calhoun S."/>
            <person name="Haridas S."/>
            <person name="Kuo A."/>
            <person name="Mondo S."/>
            <person name="Pangilinan J."/>
            <person name="Riley R."/>
            <person name="Labutti K."/>
            <person name="Andreopoulos B."/>
            <person name="Lipzen A."/>
            <person name="Chen C."/>
            <person name="Yanf M."/>
            <person name="Daum C."/>
            <person name="Ng V."/>
            <person name="Clum A."/>
            <person name="Steindorff A."/>
            <person name="Ohm R."/>
            <person name="Martin F."/>
            <person name="Silar P."/>
            <person name="Natvig D."/>
            <person name="Lalanne C."/>
            <person name="Gautier V."/>
            <person name="Ament-Velasquez S.L."/>
            <person name="Kruys A."/>
            <person name="Hutchinson M.I."/>
            <person name="Powell A.J."/>
            <person name="Barry K."/>
            <person name="Miller A.N."/>
            <person name="Grigoriev I.V."/>
            <person name="Debuchy R."/>
            <person name="Gladieux P."/>
            <person name="Thoren M.H."/>
            <person name="Johannesson H."/>
        </authorList>
    </citation>
    <scope>NUCLEOTIDE SEQUENCE</scope>
    <source>
        <strain evidence="1">SMH2532-1</strain>
    </source>
</reference>
<dbReference type="AlphaFoldDB" id="A0AA39Y9T5"/>
<sequence length="260" mass="29818">MTSDPLYPSRMVYRRTISFEYQTGYRSMKLLRPRLLSRPRAAGRVDISLCSQNQEWLQSLDKSVIVSSSTFVTTETSVIAVGLVWKLCDCPCGITTPAAGLYDLFWFTKWAPDFSDWLQDWHGVPRRCMGPFPGDYTAIFLDVVNSALRLGAISHLRVHIAYDPAKHTSTEVSRWREIWSEERYLSRGDAGLDYVVQGPHGSYRVVVQSGSAPVVPRWERMTKEERKALEDDMQHPERVVGDASRWPTVPAYYRFDYAPQ</sequence>
<proteinExistence type="predicted"/>
<accession>A0AA39Y9T5</accession>
<evidence type="ECO:0000313" key="1">
    <source>
        <dbReference type="EMBL" id="KAK0647130.1"/>
    </source>
</evidence>